<feature type="domain" description="4Fe-4S ferredoxin-type" evidence="1">
    <location>
        <begin position="1"/>
        <end position="29"/>
    </location>
</feature>
<feature type="domain" description="4Fe-4S ferredoxin-type" evidence="1">
    <location>
        <begin position="37"/>
        <end position="67"/>
    </location>
</feature>
<dbReference type="PROSITE" id="PS51379">
    <property type="entry name" value="4FE4S_FER_2"/>
    <property type="match status" value="2"/>
</dbReference>
<dbReference type="Gene3D" id="3.30.70.20">
    <property type="match status" value="1"/>
</dbReference>
<proteinExistence type="predicted"/>
<dbReference type="InterPro" id="IPR017896">
    <property type="entry name" value="4Fe4S_Fe-S-bd"/>
</dbReference>
<evidence type="ECO:0000313" key="2">
    <source>
        <dbReference type="EMBL" id="AIF19082.1"/>
    </source>
</evidence>
<sequence>MVAIDEPKCTGCDLCIHHCPFEALLPLSECPPDRKKRPVVVLNENCVGCLSCIGSCPTDALYEIVVPPNAEITPLVISRSTDPAVTSILRWGKGGKGWA</sequence>
<dbReference type="PROSITE" id="PS00198">
    <property type="entry name" value="4FE4S_FER_1"/>
    <property type="match status" value="2"/>
</dbReference>
<dbReference type="SUPFAM" id="SSF54862">
    <property type="entry name" value="4Fe-4S ferredoxins"/>
    <property type="match status" value="1"/>
</dbReference>
<name>A0A075HX01_9EURY</name>
<reference evidence="2" key="1">
    <citation type="journal article" date="2014" name="Genome Biol. Evol.">
        <title>Pangenome evidence for extensive interdomain horizontal transfer affecting lineage core and shell genes in uncultured planktonic thaumarchaeota and euryarchaeota.</title>
        <authorList>
            <person name="Deschamps P."/>
            <person name="Zivanovic Y."/>
            <person name="Moreira D."/>
            <person name="Rodriguez-Valera F."/>
            <person name="Lopez-Garcia P."/>
        </authorList>
    </citation>
    <scope>NUCLEOTIDE SEQUENCE</scope>
</reference>
<dbReference type="Pfam" id="PF12838">
    <property type="entry name" value="Fer4_7"/>
    <property type="match status" value="1"/>
</dbReference>
<organism evidence="2">
    <name type="scientific">uncultured marine group II/III euryarchaeote KM3_85_D06</name>
    <dbReference type="NCBI Taxonomy" id="1456528"/>
    <lineage>
        <taxon>Archaea</taxon>
        <taxon>Methanobacteriati</taxon>
        <taxon>Methanobacteriota</taxon>
        <taxon>environmental samples</taxon>
    </lineage>
</organism>
<evidence type="ECO:0000259" key="1">
    <source>
        <dbReference type="PROSITE" id="PS51379"/>
    </source>
</evidence>
<protein>
    <submittedName>
        <fullName evidence="2">Ferredoxin</fullName>
    </submittedName>
</protein>
<dbReference type="EMBL" id="KF901129">
    <property type="protein sequence ID" value="AIF19082.1"/>
    <property type="molecule type" value="Genomic_DNA"/>
</dbReference>
<dbReference type="InterPro" id="IPR017900">
    <property type="entry name" value="4Fe4S_Fe_S_CS"/>
</dbReference>
<dbReference type="AlphaFoldDB" id="A0A075HX01"/>
<accession>A0A075HX01</accession>
<dbReference type="GO" id="GO:0016491">
    <property type="term" value="F:oxidoreductase activity"/>
    <property type="evidence" value="ECO:0007669"/>
    <property type="project" value="UniProtKB-ARBA"/>
</dbReference>